<gene>
    <name evidence="7" type="primary">LOC107413316</name>
</gene>
<evidence type="ECO:0000256" key="1">
    <source>
        <dbReference type="ARBA" id="ARBA00004167"/>
    </source>
</evidence>
<feature type="signal peptide" evidence="4">
    <location>
        <begin position="1"/>
        <end position="27"/>
    </location>
</feature>
<accession>A0A6P3ZD39</accession>
<dbReference type="Pfam" id="PF13947">
    <property type="entry name" value="GUB_WAK_bind"/>
    <property type="match status" value="1"/>
</dbReference>
<evidence type="ECO:0000256" key="4">
    <source>
        <dbReference type="SAM" id="SignalP"/>
    </source>
</evidence>
<keyword evidence="3" id="KW-0472">Membrane</keyword>
<dbReference type="InterPro" id="IPR025287">
    <property type="entry name" value="WAK_GUB"/>
</dbReference>
<keyword evidence="2 4" id="KW-0732">Signal</keyword>
<dbReference type="GeneID" id="107413316"/>
<evidence type="ECO:0000313" key="6">
    <source>
        <dbReference type="Proteomes" id="UP001652623"/>
    </source>
</evidence>
<feature type="domain" description="Wall-associated receptor kinase galacturonan-binding" evidence="5">
    <location>
        <begin position="35"/>
        <end position="97"/>
    </location>
</feature>
<keyword evidence="3" id="KW-0812">Transmembrane</keyword>
<dbReference type="KEGG" id="zju:107413316"/>
<keyword evidence="6" id="KW-1185">Reference proteome</keyword>
<evidence type="ECO:0000256" key="3">
    <source>
        <dbReference type="SAM" id="Phobius"/>
    </source>
</evidence>
<dbReference type="GO" id="GO:0030247">
    <property type="term" value="F:polysaccharide binding"/>
    <property type="evidence" value="ECO:0007669"/>
    <property type="project" value="InterPro"/>
</dbReference>
<evidence type="ECO:0000313" key="7">
    <source>
        <dbReference type="RefSeq" id="XP_015876714.2"/>
    </source>
</evidence>
<dbReference type="Proteomes" id="UP001652623">
    <property type="component" value="Chromosome 12"/>
</dbReference>
<feature type="transmembrane region" description="Helical" evidence="3">
    <location>
        <begin position="262"/>
        <end position="287"/>
    </location>
</feature>
<dbReference type="GO" id="GO:0016020">
    <property type="term" value="C:membrane"/>
    <property type="evidence" value="ECO:0007669"/>
    <property type="project" value="UniProtKB-SubCell"/>
</dbReference>
<proteinExistence type="predicted"/>
<keyword evidence="3" id="KW-1133">Transmembrane helix</keyword>
<evidence type="ECO:0000256" key="2">
    <source>
        <dbReference type="ARBA" id="ARBA00022729"/>
    </source>
</evidence>
<reference evidence="7" key="1">
    <citation type="submission" date="2025-08" db="UniProtKB">
        <authorList>
            <consortium name="RefSeq"/>
        </authorList>
    </citation>
    <scope>IDENTIFICATION</scope>
    <source>
        <tissue evidence="7">Seedling</tissue>
    </source>
</reference>
<evidence type="ECO:0000259" key="5">
    <source>
        <dbReference type="Pfam" id="PF13947"/>
    </source>
</evidence>
<name>A0A6P3ZD39_ZIZJJ</name>
<dbReference type="InParanoid" id="A0A6P3ZD39"/>
<sequence>MRQQQQKSTIVLLGFFISLFITELVDARNLYHQICTSSCGDIKNISYPFRLNTDPTSCGDKDYELSCQNNKTILEFHSQKYIVKQISYGDQTIRLVDVNFENGTCNLPSGSEPYPENVYETITGDYRYQGGPVIGQHSYISFFNCSANITHPAYARVPCFNIRDSSYFIYAVFQGYLRPEMETCLLISMSPADFSADIRFPPYETIRQLLRSGFALSWSLFCRDCIRSGALCSTSSWDNPLAYQCEEIYSVAKYTIYWDISLLGSFLLELSFCGRYMFAPLVIYVFLIHKFCTRKKTVEEDSCKSMNDKAVEMVEGDVNDVKMRPPLMFIEEIEDVQSDSSTEWLITESMEKS</sequence>
<dbReference type="AlphaFoldDB" id="A0A6P3ZD39"/>
<dbReference type="RefSeq" id="XP_015876714.2">
    <property type="nucleotide sequence ID" value="XM_016021228.4"/>
</dbReference>
<organism evidence="6 7">
    <name type="scientific">Ziziphus jujuba</name>
    <name type="common">Chinese jujube</name>
    <name type="synonym">Ziziphus sativa</name>
    <dbReference type="NCBI Taxonomy" id="326968"/>
    <lineage>
        <taxon>Eukaryota</taxon>
        <taxon>Viridiplantae</taxon>
        <taxon>Streptophyta</taxon>
        <taxon>Embryophyta</taxon>
        <taxon>Tracheophyta</taxon>
        <taxon>Spermatophyta</taxon>
        <taxon>Magnoliopsida</taxon>
        <taxon>eudicotyledons</taxon>
        <taxon>Gunneridae</taxon>
        <taxon>Pentapetalae</taxon>
        <taxon>rosids</taxon>
        <taxon>fabids</taxon>
        <taxon>Rosales</taxon>
        <taxon>Rhamnaceae</taxon>
        <taxon>Paliureae</taxon>
        <taxon>Ziziphus</taxon>
    </lineage>
</organism>
<dbReference type="PANTHER" id="PTHR33138">
    <property type="entry name" value="OS01G0690200 PROTEIN"/>
    <property type="match status" value="1"/>
</dbReference>
<dbReference type="PANTHER" id="PTHR33138:SF59">
    <property type="entry name" value="LEAF RUST 10 DISEASE-RESISTANCE LOCUS RECEPTOR-LIKE PROTEIN KINASE-LIKE 1.2"/>
    <property type="match status" value="1"/>
</dbReference>
<comment type="subcellular location">
    <subcellularLocation>
        <location evidence="1">Membrane</location>
        <topology evidence="1">Single-pass membrane protein</topology>
    </subcellularLocation>
</comment>
<protein>
    <submittedName>
        <fullName evidence="7">Uncharacterized protein LOC107413316</fullName>
    </submittedName>
</protein>
<feature type="chain" id="PRO_5045552677" evidence="4">
    <location>
        <begin position="28"/>
        <end position="353"/>
    </location>
</feature>